<gene>
    <name evidence="3" type="ORF">HXO65_05560</name>
</gene>
<dbReference type="EMBL" id="JABZXS010000070">
    <property type="protein sequence ID" value="MBF1673655.1"/>
    <property type="molecule type" value="Genomic_DNA"/>
</dbReference>
<organism evidence="3 4">
    <name type="scientific">Rothia mucilaginosa</name>
    <dbReference type="NCBI Taxonomy" id="43675"/>
    <lineage>
        <taxon>Bacteria</taxon>
        <taxon>Bacillati</taxon>
        <taxon>Actinomycetota</taxon>
        <taxon>Actinomycetes</taxon>
        <taxon>Micrococcales</taxon>
        <taxon>Micrococcaceae</taxon>
        <taxon>Rothia</taxon>
    </lineage>
</organism>
<keyword evidence="1" id="KW-0175">Coiled coil</keyword>
<sequence length="209" mass="23535">MSSDKKYTLVVKGLPEDIYDDVIRPFTKERKASSLVSALLAAYRDNDEVRRVVNVMLGYEEDFERAQLQTALDEAQQENERLQFMLDSLTMRTQQGLSYFEQVAPAQPQVVVQAPQPQPEQSDRIDKLESLIQDLLRTQQKPSEPQQVQVETTGSDEESPWAFPTGDNEDDFAPRTDDTPALPTADDPEPAPEPVDTANAVTFFGNLMN</sequence>
<evidence type="ECO:0000256" key="1">
    <source>
        <dbReference type="SAM" id="Coils"/>
    </source>
</evidence>
<proteinExistence type="predicted"/>
<feature type="region of interest" description="Disordered" evidence="2">
    <location>
        <begin position="138"/>
        <end position="197"/>
    </location>
</feature>
<reference evidence="3" key="1">
    <citation type="submission" date="2020-04" db="EMBL/GenBank/DDBJ databases">
        <title>Deep metagenomics examines the oral microbiome during advanced dental caries in children, revealing novel taxa and co-occurrences with host molecules.</title>
        <authorList>
            <person name="Baker J.L."/>
            <person name="Morton J.T."/>
            <person name="Dinis M."/>
            <person name="Alvarez R."/>
            <person name="Tran N.C."/>
            <person name="Knight R."/>
            <person name="Edlund A."/>
        </authorList>
    </citation>
    <scope>NUCLEOTIDE SEQUENCE</scope>
    <source>
        <strain evidence="3">JCVI_47_bin.3</strain>
    </source>
</reference>
<dbReference type="AlphaFoldDB" id="A0A930Q470"/>
<evidence type="ECO:0000256" key="2">
    <source>
        <dbReference type="SAM" id="MobiDB-lite"/>
    </source>
</evidence>
<evidence type="ECO:0000313" key="3">
    <source>
        <dbReference type="EMBL" id="MBF1673655.1"/>
    </source>
</evidence>
<dbReference type="Proteomes" id="UP000785653">
    <property type="component" value="Unassembled WGS sequence"/>
</dbReference>
<accession>A0A930Q470</accession>
<evidence type="ECO:0000313" key="4">
    <source>
        <dbReference type="Proteomes" id="UP000785653"/>
    </source>
</evidence>
<feature type="compositionally biased region" description="Polar residues" evidence="2">
    <location>
        <begin position="138"/>
        <end position="153"/>
    </location>
</feature>
<name>A0A930Q470_9MICC</name>
<protein>
    <submittedName>
        <fullName evidence="3">Uncharacterized protein</fullName>
    </submittedName>
</protein>
<comment type="caution">
    <text evidence="3">The sequence shown here is derived from an EMBL/GenBank/DDBJ whole genome shotgun (WGS) entry which is preliminary data.</text>
</comment>
<feature type="coiled-coil region" evidence="1">
    <location>
        <begin position="65"/>
        <end position="92"/>
    </location>
</feature>